<dbReference type="Pfam" id="PF01476">
    <property type="entry name" value="LysM"/>
    <property type="match status" value="1"/>
</dbReference>
<dbReference type="Gene3D" id="2.40.40.10">
    <property type="entry name" value="RlpA-like domain"/>
    <property type="match status" value="1"/>
</dbReference>
<dbReference type="CDD" id="cd00118">
    <property type="entry name" value="LysM"/>
    <property type="match status" value="1"/>
</dbReference>
<reference evidence="5" key="1">
    <citation type="journal article" date="2019" name="Int. J. Syst. Evol. Microbiol.">
        <title>The Global Catalogue of Microorganisms (GCM) 10K type strain sequencing project: providing services to taxonomists for standard genome sequencing and annotation.</title>
        <authorList>
            <consortium name="The Broad Institute Genomics Platform"/>
            <consortium name="The Broad Institute Genome Sequencing Center for Infectious Disease"/>
            <person name="Wu L."/>
            <person name="Ma J."/>
        </authorList>
    </citation>
    <scope>NUCLEOTIDE SEQUENCE [LARGE SCALE GENOMIC DNA]</scope>
    <source>
        <strain evidence="5">CGMCC 1.12286</strain>
    </source>
</reference>
<gene>
    <name evidence="4" type="ORF">ACFSB2_24525</name>
</gene>
<dbReference type="Pfam" id="PF06725">
    <property type="entry name" value="3D"/>
    <property type="match status" value="1"/>
</dbReference>
<feature type="signal peptide" evidence="2">
    <location>
        <begin position="1"/>
        <end position="28"/>
    </location>
</feature>
<evidence type="ECO:0000256" key="2">
    <source>
        <dbReference type="SAM" id="SignalP"/>
    </source>
</evidence>
<dbReference type="InterPro" id="IPR010611">
    <property type="entry name" value="3D_dom"/>
</dbReference>
<name>A0ABW4JP99_9BACL</name>
<dbReference type="PANTHER" id="PTHR39160">
    <property type="entry name" value="CELL WALL-BINDING PROTEIN YOCH"/>
    <property type="match status" value="1"/>
</dbReference>
<dbReference type="EMBL" id="JBHUCX010000099">
    <property type="protein sequence ID" value="MFD1677833.1"/>
    <property type="molecule type" value="Genomic_DNA"/>
</dbReference>
<sequence length="205" mass="21680">MRFSYKKTVVSTIVFGATLLSLPTAAFAATTGGSNSTYVVQGNDTFWTISKQLQVPLNQLLAANPSVNPLNLYPGLTIKLPATTSTQNTVMNASSDNQLSYSKEIQCVATAYTSAASENGWGAVDYFGNSLQLGTVAVDPSVIPLGSKLYITGYTYNGLPVGGMIAHATDEGSAIKGKRVDIYIPTSQSAASKFGMQNVKVYILK</sequence>
<keyword evidence="1 2" id="KW-0732">Signal</keyword>
<dbReference type="PROSITE" id="PS51782">
    <property type="entry name" value="LYSM"/>
    <property type="match status" value="1"/>
</dbReference>
<dbReference type="Gene3D" id="3.10.350.10">
    <property type="entry name" value="LysM domain"/>
    <property type="match status" value="1"/>
</dbReference>
<keyword evidence="5" id="KW-1185">Reference proteome</keyword>
<feature type="domain" description="LysM" evidence="3">
    <location>
        <begin position="36"/>
        <end position="80"/>
    </location>
</feature>
<feature type="chain" id="PRO_5046754638" evidence="2">
    <location>
        <begin position="29"/>
        <end position="205"/>
    </location>
</feature>
<organism evidence="4 5">
    <name type="scientific">Alicyclobacillus fodiniaquatilis</name>
    <dbReference type="NCBI Taxonomy" id="1661150"/>
    <lineage>
        <taxon>Bacteria</taxon>
        <taxon>Bacillati</taxon>
        <taxon>Bacillota</taxon>
        <taxon>Bacilli</taxon>
        <taxon>Bacillales</taxon>
        <taxon>Alicyclobacillaceae</taxon>
        <taxon>Alicyclobacillus</taxon>
    </lineage>
</organism>
<dbReference type="InterPro" id="IPR059180">
    <property type="entry name" value="3D_YorM"/>
</dbReference>
<dbReference type="RefSeq" id="WP_377945752.1">
    <property type="nucleotide sequence ID" value="NZ_JBHUCX010000099.1"/>
</dbReference>
<dbReference type="CDD" id="cd14667">
    <property type="entry name" value="3D_containing_proteins"/>
    <property type="match status" value="1"/>
</dbReference>
<evidence type="ECO:0000256" key="1">
    <source>
        <dbReference type="ARBA" id="ARBA00022729"/>
    </source>
</evidence>
<protein>
    <submittedName>
        <fullName evidence="4">3D domain-containing protein</fullName>
    </submittedName>
</protein>
<dbReference type="InterPro" id="IPR018392">
    <property type="entry name" value="LysM"/>
</dbReference>
<dbReference type="SUPFAM" id="SSF54106">
    <property type="entry name" value="LysM domain"/>
    <property type="match status" value="1"/>
</dbReference>
<dbReference type="SMART" id="SM00257">
    <property type="entry name" value="LysM"/>
    <property type="match status" value="1"/>
</dbReference>
<dbReference type="PANTHER" id="PTHR39160:SF4">
    <property type="entry name" value="RESUSCITATION-PROMOTING FACTOR RPFB"/>
    <property type="match status" value="1"/>
</dbReference>
<dbReference type="SUPFAM" id="SSF50685">
    <property type="entry name" value="Barwin-like endoglucanases"/>
    <property type="match status" value="1"/>
</dbReference>
<evidence type="ECO:0000313" key="5">
    <source>
        <dbReference type="Proteomes" id="UP001597079"/>
    </source>
</evidence>
<dbReference type="InterPro" id="IPR036908">
    <property type="entry name" value="RlpA-like_sf"/>
</dbReference>
<proteinExistence type="predicted"/>
<evidence type="ECO:0000259" key="3">
    <source>
        <dbReference type="PROSITE" id="PS51782"/>
    </source>
</evidence>
<dbReference type="InterPro" id="IPR051933">
    <property type="entry name" value="Resuscitation_pf_RpfB"/>
</dbReference>
<dbReference type="InterPro" id="IPR036779">
    <property type="entry name" value="LysM_dom_sf"/>
</dbReference>
<comment type="caution">
    <text evidence="4">The sequence shown here is derived from an EMBL/GenBank/DDBJ whole genome shotgun (WGS) entry which is preliminary data.</text>
</comment>
<evidence type="ECO:0000313" key="4">
    <source>
        <dbReference type="EMBL" id="MFD1677833.1"/>
    </source>
</evidence>
<accession>A0ABW4JP99</accession>
<dbReference type="Proteomes" id="UP001597079">
    <property type="component" value="Unassembled WGS sequence"/>
</dbReference>